<evidence type="ECO:0000259" key="4">
    <source>
        <dbReference type="PROSITE" id="PS50893"/>
    </source>
</evidence>
<evidence type="ECO:0000313" key="6">
    <source>
        <dbReference type="Proteomes" id="UP000316859"/>
    </source>
</evidence>
<sequence>MSDIVFDAATLLYPGNETPTINNLDLTVHDGEFLAVVGPSGSGKSTTLRMVAGLEAVTGGEIFIGNQRASQLPPSKRDVAMVFQSYALYPHMTVGENMEFALKMQKVDKASRAERVSEAAKLLELEPYLDRLPKALSGGQRQRVAMGRAIVRNPQVFLMDEPLSNLDAKLRVSTRSQISRLQRKLETTMLYVTHDQTEAMTMADRIAVLEGGNMQQVGTPEDLYLRPANVFVATFIGSPSMNLVSAVKDGSELKANGFNLPVPELQDQPNSRDVIIGIRPEDFELCGSTEADILGTVEYVENFGSDKYVHIVPQSSPVAAPPKASDTSDEETTATLLVRVANTEVLDEGAPISVRIKRDKLHLFCSHTKERIN</sequence>
<dbReference type="PANTHER" id="PTHR43875:SF1">
    <property type="entry name" value="OSMOPROTECTIVE COMPOUNDS UPTAKE ATP-BINDING PROTEIN GGTA"/>
    <property type="match status" value="1"/>
</dbReference>
<dbReference type="InterPro" id="IPR012340">
    <property type="entry name" value="NA-bd_OB-fold"/>
</dbReference>
<dbReference type="Pfam" id="PF17912">
    <property type="entry name" value="OB_MalK"/>
    <property type="match status" value="1"/>
</dbReference>
<dbReference type="NCBIfam" id="NF008653">
    <property type="entry name" value="PRK11650.1"/>
    <property type="match status" value="1"/>
</dbReference>
<dbReference type="InterPro" id="IPR003439">
    <property type="entry name" value="ABC_transporter-like_ATP-bd"/>
</dbReference>
<dbReference type="InterPro" id="IPR027417">
    <property type="entry name" value="P-loop_NTPase"/>
</dbReference>
<dbReference type="PANTHER" id="PTHR43875">
    <property type="entry name" value="MALTODEXTRIN IMPORT ATP-BINDING PROTEIN MSMX"/>
    <property type="match status" value="1"/>
</dbReference>
<dbReference type="GO" id="GO:0005524">
    <property type="term" value="F:ATP binding"/>
    <property type="evidence" value="ECO:0007669"/>
    <property type="project" value="UniProtKB-KW"/>
</dbReference>
<proteinExistence type="predicted"/>
<keyword evidence="6" id="KW-1185">Reference proteome</keyword>
<dbReference type="Proteomes" id="UP000316859">
    <property type="component" value="Unassembled WGS sequence"/>
</dbReference>
<reference evidence="5 6" key="1">
    <citation type="submission" date="2019-07" db="EMBL/GenBank/DDBJ databases">
        <title>Draft genome of C. aurimucosum strain 2299.</title>
        <authorList>
            <person name="Pacheco L.G.C."/>
            <person name="Aguiar E.R.G.R."/>
            <person name="Santos C.S."/>
            <person name="Rocha D.J.P.G."/>
            <person name="Sant'Anna L.O."/>
            <person name="Mattos-Guaraldi A.L."/>
            <person name="Santos L.S."/>
        </authorList>
    </citation>
    <scope>NUCLEOTIDE SEQUENCE [LARGE SCALE GENOMIC DNA]</scope>
    <source>
        <strain evidence="5 6">2299</strain>
    </source>
</reference>
<dbReference type="SUPFAM" id="SSF52540">
    <property type="entry name" value="P-loop containing nucleoside triphosphate hydrolases"/>
    <property type="match status" value="1"/>
</dbReference>
<evidence type="ECO:0000256" key="1">
    <source>
        <dbReference type="ARBA" id="ARBA00022448"/>
    </source>
</evidence>
<dbReference type="SUPFAM" id="SSF50331">
    <property type="entry name" value="MOP-like"/>
    <property type="match status" value="1"/>
</dbReference>
<evidence type="ECO:0000313" key="5">
    <source>
        <dbReference type="EMBL" id="TRX51175.1"/>
    </source>
</evidence>
<comment type="caution">
    <text evidence="5">The sequence shown here is derived from an EMBL/GenBank/DDBJ whole genome shotgun (WGS) entry which is preliminary data.</text>
</comment>
<evidence type="ECO:0000256" key="2">
    <source>
        <dbReference type="ARBA" id="ARBA00022741"/>
    </source>
</evidence>
<dbReference type="EMBL" id="VKDI01000001">
    <property type="protein sequence ID" value="TRX51175.1"/>
    <property type="molecule type" value="Genomic_DNA"/>
</dbReference>
<dbReference type="Pfam" id="PF00005">
    <property type="entry name" value="ABC_tran"/>
    <property type="match status" value="1"/>
</dbReference>
<dbReference type="Gene3D" id="2.40.50.140">
    <property type="entry name" value="Nucleic acid-binding proteins"/>
    <property type="match status" value="1"/>
</dbReference>
<feature type="domain" description="ABC transporter" evidence="4">
    <location>
        <begin position="6"/>
        <end position="236"/>
    </location>
</feature>
<keyword evidence="3 5" id="KW-0067">ATP-binding</keyword>
<keyword evidence="2" id="KW-0547">Nucleotide-binding</keyword>
<dbReference type="InterPro" id="IPR047641">
    <property type="entry name" value="ABC_transpr_MalK/UgpC-like"/>
</dbReference>
<dbReference type="Gene3D" id="3.40.50.300">
    <property type="entry name" value="P-loop containing nucleotide triphosphate hydrolases"/>
    <property type="match status" value="1"/>
</dbReference>
<keyword evidence="1" id="KW-0813">Transport</keyword>
<dbReference type="RefSeq" id="WP_070521715.1">
    <property type="nucleotide sequence ID" value="NZ_VKDG01000004.1"/>
</dbReference>
<dbReference type="InterPro" id="IPR017871">
    <property type="entry name" value="ABC_transporter-like_CS"/>
</dbReference>
<dbReference type="CDD" id="cd03301">
    <property type="entry name" value="ABC_MalK_N"/>
    <property type="match status" value="1"/>
</dbReference>
<dbReference type="InterPro" id="IPR015855">
    <property type="entry name" value="ABC_transpr_MalK-like"/>
</dbReference>
<dbReference type="SMART" id="SM00382">
    <property type="entry name" value="AAA"/>
    <property type="match status" value="1"/>
</dbReference>
<dbReference type="Gene3D" id="2.40.50.100">
    <property type="match status" value="1"/>
</dbReference>
<dbReference type="InterPro" id="IPR003593">
    <property type="entry name" value="AAA+_ATPase"/>
</dbReference>
<accession>A0ABY3CX62</accession>
<protein>
    <submittedName>
        <fullName evidence="5">Sn-glycerol-3-phosphate ABC transporter ATP-binding protein UgpC</fullName>
    </submittedName>
</protein>
<dbReference type="PROSITE" id="PS00211">
    <property type="entry name" value="ABC_TRANSPORTER_1"/>
    <property type="match status" value="1"/>
</dbReference>
<evidence type="ECO:0000256" key="3">
    <source>
        <dbReference type="ARBA" id="ARBA00022840"/>
    </source>
</evidence>
<organism evidence="5 6">
    <name type="scientific">Corynebacterium guaraldiae</name>
    <dbReference type="NCBI Taxonomy" id="3051103"/>
    <lineage>
        <taxon>Bacteria</taxon>
        <taxon>Bacillati</taxon>
        <taxon>Actinomycetota</taxon>
        <taxon>Actinomycetes</taxon>
        <taxon>Mycobacteriales</taxon>
        <taxon>Corynebacteriaceae</taxon>
        <taxon>Corynebacterium</taxon>
    </lineage>
</organism>
<dbReference type="PROSITE" id="PS50893">
    <property type="entry name" value="ABC_TRANSPORTER_2"/>
    <property type="match status" value="1"/>
</dbReference>
<dbReference type="InterPro" id="IPR040582">
    <property type="entry name" value="OB_MalK-like"/>
</dbReference>
<gene>
    <name evidence="5" type="primary">ugpC</name>
    <name evidence="5" type="ORF">FNY88_00795</name>
</gene>
<dbReference type="InterPro" id="IPR008995">
    <property type="entry name" value="Mo/tungstate-bd_C_term_dom"/>
</dbReference>
<name>A0ABY3CX62_9CORY</name>